<proteinExistence type="predicted"/>
<feature type="region of interest" description="Disordered" evidence="1">
    <location>
        <begin position="43"/>
        <end position="76"/>
    </location>
</feature>
<comment type="caution">
    <text evidence="2">The sequence shown here is derived from an EMBL/GenBank/DDBJ whole genome shotgun (WGS) entry which is preliminary data.</text>
</comment>
<evidence type="ECO:0000256" key="1">
    <source>
        <dbReference type="SAM" id="MobiDB-lite"/>
    </source>
</evidence>
<organism evidence="2 3">
    <name type="scientific">Solanum commersonii</name>
    <name type="common">Commerson's wild potato</name>
    <name type="synonym">Commerson's nightshade</name>
    <dbReference type="NCBI Taxonomy" id="4109"/>
    <lineage>
        <taxon>Eukaryota</taxon>
        <taxon>Viridiplantae</taxon>
        <taxon>Streptophyta</taxon>
        <taxon>Embryophyta</taxon>
        <taxon>Tracheophyta</taxon>
        <taxon>Spermatophyta</taxon>
        <taxon>Magnoliopsida</taxon>
        <taxon>eudicotyledons</taxon>
        <taxon>Gunneridae</taxon>
        <taxon>Pentapetalae</taxon>
        <taxon>asterids</taxon>
        <taxon>lamiids</taxon>
        <taxon>Solanales</taxon>
        <taxon>Solanaceae</taxon>
        <taxon>Solanoideae</taxon>
        <taxon>Solaneae</taxon>
        <taxon>Solanum</taxon>
    </lineage>
</organism>
<protein>
    <submittedName>
        <fullName evidence="2">Uncharacterized protein</fullName>
    </submittedName>
</protein>
<evidence type="ECO:0000313" key="3">
    <source>
        <dbReference type="Proteomes" id="UP000824120"/>
    </source>
</evidence>
<dbReference type="Proteomes" id="UP000824120">
    <property type="component" value="Chromosome 9"/>
</dbReference>
<sequence>MFGKQLSALGDLWLFDERYSLIQFDLILRVRWGHWANRRTVWRARPSSPNGPTPPIFNPSSQIQSCKPQKKNQRLH</sequence>
<name>A0A9J5XBH2_SOLCO</name>
<dbReference type="EMBL" id="JACXVP010000009">
    <property type="protein sequence ID" value="KAG5585721.1"/>
    <property type="molecule type" value="Genomic_DNA"/>
</dbReference>
<gene>
    <name evidence="2" type="ORF">H5410_046155</name>
</gene>
<accession>A0A9J5XBH2</accession>
<feature type="compositionally biased region" description="Polar residues" evidence="1">
    <location>
        <begin position="58"/>
        <end position="67"/>
    </location>
</feature>
<reference evidence="2 3" key="1">
    <citation type="submission" date="2020-09" db="EMBL/GenBank/DDBJ databases">
        <title>De no assembly of potato wild relative species, Solanum commersonii.</title>
        <authorList>
            <person name="Cho K."/>
        </authorList>
    </citation>
    <scope>NUCLEOTIDE SEQUENCE [LARGE SCALE GENOMIC DNA]</scope>
    <source>
        <strain evidence="2">LZ3.2</strain>
        <tissue evidence="2">Leaf</tissue>
    </source>
</reference>
<evidence type="ECO:0000313" key="2">
    <source>
        <dbReference type="EMBL" id="KAG5585721.1"/>
    </source>
</evidence>
<dbReference type="AlphaFoldDB" id="A0A9J5XBH2"/>
<keyword evidence="3" id="KW-1185">Reference proteome</keyword>